<dbReference type="Pfam" id="PF07702">
    <property type="entry name" value="UTRA"/>
    <property type="match status" value="1"/>
</dbReference>
<accession>A0A9W6RRW1</accession>
<dbReference type="GO" id="GO:0045892">
    <property type="term" value="P:negative regulation of DNA-templated transcription"/>
    <property type="evidence" value="ECO:0007669"/>
    <property type="project" value="TreeGrafter"/>
</dbReference>
<protein>
    <submittedName>
        <fullName evidence="5">GntR family transcriptional regulator</fullName>
    </submittedName>
</protein>
<dbReference type="EMBL" id="BSTJ01000014">
    <property type="protein sequence ID" value="GLY80460.1"/>
    <property type="molecule type" value="Genomic_DNA"/>
</dbReference>
<dbReference type="Gene3D" id="1.10.10.10">
    <property type="entry name" value="Winged helix-like DNA-binding domain superfamily/Winged helix DNA-binding domain"/>
    <property type="match status" value="1"/>
</dbReference>
<dbReference type="PANTHER" id="PTHR44846">
    <property type="entry name" value="MANNOSYL-D-GLYCERATE TRANSPORT/METABOLISM SYSTEM REPRESSOR MNGR-RELATED"/>
    <property type="match status" value="1"/>
</dbReference>
<sequence>MNLPVERITADSYRQVKARLRELIARLGAAGTLRLPAEERLAASLGVSRATVRSALQSLQKEGRIRRLHGAGTFINRHVLGVTANLAEAGAFVDLLADAGYEAGQRVSGRATELSEDVATTLELPAGEPAWEVERVFTADGRPAVYSVDHVPARLLRYPSSTPEAMDSTFSFIETHVGRPVCYSVARVRPLLPPPHVRAALEIEADHPLLFLRHLHVHADESPLAVTVAYVNDDYLSFSVIRGYLDQ</sequence>
<dbReference type="SUPFAM" id="SSF46785">
    <property type="entry name" value="Winged helix' DNA-binding domain"/>
    <property type="match status" value="1"/>
</dbReference>
<name>A0A9W6RRW1_9ACTN</name>
<organism evidence="5 6">
    <name type="scientific">Actinoallomurus iriomotensis</name>
    <dbReference type="NCBI Taxonomy" id="478107"/>
    <lineage>
        <taxon>Bacteria</taxon>
        <taxon>Bacillati</taxon>
        <taxon>Actinomycetota</taxon>
        <taxon>Actinomycetes</taxon>
        <taxon>Streptosporangiales</taxon>
        <taxon>Thermomonosporaceae</taxon>
        <taxon>Actinoallomurus</taxon>
    </lineage>
</organism>
<keyword evidence="2" id="KW-0238">DNA-binding</keyword>
<evidence type="ECO:0000259" key="4">
    <source>
        <dbReference type="PROSITE" id="PS50949"/>
    </source>
</evidence>
<dbReference type="PANTHER" id="PTHR44846:SF17">
    <property type="entry name" value="GNTR-FAMILY TRANSCRIPTIONAL REGULATOR"/>
    <property type="match status" value="1"/>
</dbReference>
<dbReference type="PROSITE" id="PS50949">
    <property type="entry name" value="HTH_GNTR"/>
    <property type="match status" value="1"/>
</dbReference>
<dbReference type="InterPro" id="IPR011663">
    <property type="entry name" value="UTRA"/>
</dbReference>
<evidence type="ECO:0000256" key="3">
    <source>
        <dbReference type="ARBA" id="ARBA00023163"/>
    </source>
</evidence>
<dbReference type="InterPro" id="IPR000524">
    <property type="entry name" value="Tscrpt_reg_HTH_GntR"/>
</dbReference>
<dbReference type="SMART" id="SM00866">
    <property type="entry name" value="UTRA"/>
    <property type="match status" value="1"/>
</dbReference>
<dbReference type="CDD" id="cd07377">
    <property type="entry name" value="WHTH_GntR"/>
    <property type="match status" value="1"/>
</dbReference>
<dbReference type="GO" id="GO:0003677">
    <property type="term" value="F:DNA binding"/>
    <property type="evidence" value="ECO:0007669"/>
    <property type="project" value="UniProtKB-KW"/>
</dbReference>
<evidence type="ECO:0000313" key="5">
    <source>
        <dbReference type="EMBL" id="GLY80460.1"/>
    </source>
</evidence>
<keyword evidence="3" id="KW-0804">Transcription</keyword>
<dbReference type="SUPFAM" id="SSF64288">
    <property type="entry name" value="Chorismate lyase-like"/>
    <property type="match status" value="1"/>
</dbReference>
<dbReference type="InterPro" id="IPR036390">
    <property type="entry name" value="WH_DNA-bd_sf"/>
</dbReference>
<dbReference type="InterPro" id="IPR050679">
    <property type="entry name" value="Bact_HTH_transcr_reg"/>
</dbReference>
<dbReference type="GO" id="GO:0003700">
    <property type="term" value="F:DNA-binding transcription factor activity"/>
    <property type="evidence" value="ECO:0007669"/>
    <property type="project" value="InterPro"/>
</dbReference>
<keyword evidence="1" id="KW-0805">Transcription regulation</keyword>
<dbReference type="InterPro" id="IPR028978">
    <property type="entry name" value="Chorismate_lyase_/UTRA_dom_sf"/>
</dbReference>
<gene>
    <name evidence="5" type="ORF">Airi01_087270</name>
</gene>
<dbReference type="RefSeq" id="WP_285633419.1">
    <property type="nucleotide sequence ID" value="NZ_BSTJ01000014.1"/>
</dbReference>
<evidence type="ECO:0000256" key="1">
    <source>
        <dbReference type="ARBA" id="ARBA00023015"/>
    </source>
</evidence>
<dbReference type="AlphaFoldDB" id="A0A9W6RRW1"/>
<proteinExistence type="predicted"/>
<dbReference type="Proteomes" id="UP001165135">
    <property type="component" value="Unassembled WGS sequence"/>
</dbReference>
<evidence type="ECO:0000313" key="6">
    <source>
        <dbReference type="Proteomes" id="UP001165135"/>
    </source>
</evidence>
<comment type="caution">
    <text evidence="5">The sequence shown here is derived from an EMBL/GenBank/DDBJ whole genome shotgun (WGS) entry which is preliminary data.</text>
</comment>
<dbReference type="Pfam" id="PF00392">
    <property type="entry name" value="GntR"/>
    <property type="match status" value="1"/>
</dbReference>
<dbReference type="Gene3D" id="3.40.1410.10">
    <property type="entry name" value="Chorismate lyase-like"/>
    <property type="match status" value="1"/>
</dbReference>
<feature type="domain" description="HTH gntR-type" evidence="4">
    <location>
        <begin position="10"/>
        <end position="78"/>
    </location>
</feature>
<evidence type="ECO:0000256" key="2">
    <source>
        <dbReference type="ARBA" id="ARBA00023125"/>
    </source>
</evidence>
<dbReference type="InterPro" id="IPR036388">
    <property type="entry name" value="WH-like_DNA-bd_sf"/>
</dbReference>
<dbReference type="PRINTS" id="PR00035">
    <property type="entry name" value="HTHGNTR"/>
</dbReference>
<dbReference type="SMART" id="SM00345">
    <property type="entry name" value="HTH_GNTR"/>
    <property type="match status" value="1"/>
</dbReference>
<reference evidence="5" key="1">
    <citation type="submission" date="2023-03" db="EMBL/GenBank/DDBJ databases">
        <title>Actinoallomurus iriomotensis NBRC 103681.</title>
        <authorList>
            <person name="Ichikawa N."/>
            <person name="Sato H."/>
            <person name="Tonouchi N."/>
        </authorList>
    </citation>
    <scope>NUCLEOTIDE SEQUENCE</scope>
    <source>
        <strain evidence="5">NBRC 103681</strain>
    </source>
</reference>